<dbReference type="KEGG" id="dfn:CVE23_11265"/>
<evidence type="ECO:0000313" key="3">
    <source>
        <dbReference type="Proteomes" id="UP000231901"/>
    </source>
</evidence>
<dbReference type="AlphaFoldDB" id="A0A2K8QN72"/>
<evidence type="ECO:0000256" key="1">
    <source>
        <dbReference type="SAM" id="MobiDB-lite"/>
    </source>
</evidence>
<feature type="region of interest" description="Disordered" evidence="1">
    <location>
        <begin position="1"/>
        <end position="28"/>
    </location>
</feature>
<accession>A0A2K8QN72</accession>
<sequence>MFEKQSIMYHSSQQGKTHEKTRVQSSAGCMRKMSTGITGDDALMLRLTGQAGMNTPDRCH</sequence>
<organism evidence="2 3">
    <name type="scientific">Dickeya fangzhongdai</name>
    <dbReference type="NCBI Taxonomy" id="1778540"/>
    <lineage>
        <taxon>Bacteria</taxon>
        <taxon>Pseudomonadati</taxon>
        <taxon>Pseudomonadota</taxon>
        <taxon>Gammaproteobacteria</taxon>
        <taxon>Enterobacterales</taxon>
        <taxon>Pectobacteriaceae</taxon>
        <taxon>Dickeya</taxon>
    </lineage>
</organism>
<name>A0A2K8QN72_9GAMM</name>
<dbReference type="EMBL" id="CP025003">
    <property type="protein sequence ID" value="ATZ94505.1"/>
    <property type="molecule type" value="Genomic_DNA"/>
</dbReference>
<reference evidence="3" key="1">
    <citation type="journal article" date="2018" name="Genome Announc.">
        <title>Complete genome sequence of a Dickeya fangzhongdai type strain causing bleeding canker of pear tree trunks.</title>
        <authorList>
            <person name="Zhao Y."/>
            <person name="Tian Y."/>
            <person name="Li X."/>
            <person name="Hu B."/>
        </authorList>
    </citation>
    <scope>NUCLEOTIDE SEQUENCE [LARGE SCALE GENOMIC DNA]</scope>
    <source>
        <strain evidence="3">DSM 101947</strain>
    </source>
</reference>
<evidence type="ECO:0000313" key="2">
    <source>
        <dbReference type="EMBL" id="ATZ94505.1"/>
    </source>
</evidence>
<proteinExistence type="predicted"/>
<gene>
    <name evidence="2" type="ORF">CVE23_11265</name>
</gene>
<keyword evidence="3" id="KW-1185">Reference proteome</keyword>
<protein>
    <submittedName>
        <fullName evidence="2">Uncharacterized protein</fullName>
    </submittedName>
</protein>
<dbReference type="Proteomes" id="UP000231901">
    <property type="component" value="Chromosome"/>
</dbReference>